<accession>A0A3E4UA98</accession>
<dbReference type="RefSeq" id="WP_117621352.1">
    <property type="nucleotide sequence ID" value="NZ_QRQF01000012.1"/>
</dbReference>
<name>A0A3E4UA98_9FIRM</name>
<organism evidence="1 2">
    <name type="scientific">Hungatella hathewayi</name>
    <dbReference type="NCBI Taxonomy" id="154046"/>
    <lineage>
        <taxon>Bacteria</taxon>
        <taxon>Bacillati</taxon>
        <taxon>Bacillota</taxon>
        <taxon>Clostridia</taxon>
        <taxon>Lachnospirales</taxon>
        <taxon>Lachnospiraceae</taxon>
        <taxon>Hungatella</taxon>
    </lineage>
</organism>
<reference evidence="1 2" key="1">
    <citation type="submission" date="2018-08" db="EMBL/GenBank/DDBJ databases">
        <title>A genome reference for cultivated species of the human gut microbiota.</title>
        <authorList>
            <person name="Zou Y."/>
            <person name="Xue W."/>
            <person name="Luo G."/>
        </authorList>
    </citation>
    <scope>NUCLEOTIDE SEQUENCE [LARGE SCALE GENOMIC DNA]</scope>
    <source>
        <strain evidence="1 2">TF05-11AC</strain>
    </source>
</reference>
<evidence type="ECO:0000313" key="1">
    <source>
        <dbReference type="EMBL" id="RGM04968.1"/>
    </source>
</evidence>
<sequence>MKKRSVEIKTTNEKDVQRRIHMATQIAATPIIRGEQAKSILKQMEQKPNEAAKLGAKKILELFEKK</sequence>
<proteinExistence type="predicted"/>
<dbReference type="EMBL" id="QSSQ01000008">
    <property type="protein sequence ID" value="RGM04968.1"/>
    <property type="molecule type" value="Genomic_DNA"/>
</dbReference>
<dbReference type="Proteomes" id="UP000261257">
    <property type="component" value="Unassembled WGS sequence"/>
</dbReference>
<dbReference type="AlphaFoldDB" id="A0A3E4UA98"/>
<gene>
    <name evidence="1" type="ORF">DXC39_11695</name>
</gene>
<comment type="caution">
    <text evidence="1">The sequence shown here is derived from an EMBL/GenBank/DDBJ whole genome shotgun (WGS) entry which is preliminary data.</text>
</comment>
<evidence type="ECO:0000313" key="2">
    <source>
        <dbReference type="Proteomes" id="UP000261257"/>
    </source>
</evidence>
<protein>
    <submittedName>
        <fullName evidence="1">Uncharacterized protein</fullName>
    </submittedName>
</protein>